<keyword evidence="3" id="KW-0540">Nuclease</keyword>
<dbReference type="Gene3D" id="3.10.10.10">
    <property type="entry name" value="HIV Type 1 Reverse Transcriptase, subunit A, domain 1"/>
    <property type="match status" value="1"/>
</dbReference>
<dbReference type="AlphaFoldDB" id="A0A8J4PJP2"/>
<evidence type="ECO:0000313" key="9">
    <source>
        <dbReference type="EMBL" id="KAF2068905.1"/>
    </source>
</evidence>
<dbReference type="Gene3D" id="3.10.20.370">
    <property type="match status" value="1"/>
</dbReference>
<sequence>MIAELIKNTPSSLINILKSNTKDELKLDIIREYIDENFKDFLVTELSDDDKVFRKSIRSNIQHNIEIKKGAKYERSKTQSYVKTEGKESSRRNNKWRVVHDFRALNKVTEKDTYPFDDADTLINQTGNSRLFTKFDFIMGYFQVIMNPEHSLYTAFTTHIVKVLIICRENDLFISKDKTELFKQQIEFLGFELSKDGVSPRKAKIKAITEIPEPLEKNIVQKSTDLPILSNKNLFEGAYHLYCDASDRAISGVLYQIQDSVMKPIWFHSRKLTGVQKKYGVGDREMLAIFDSLQKFKHLLFSKKVAVYTDHKNILFILRNKGKNELSLRQNNYISFFDEFNLEVLHIEGKSNKIADLLSRKFDNCQWEQSFLQAVHNKVNYLIQDGCKKLILTEKDTILTILKEYHDTIYSGHHALESTYNSIKLDYYFKELYTTVKRFIQSCDVCQANIHRKPTGLSLTEIPNSFQKYGTSGQKP</sequence>
<keyword evidence="2" id="KW-0548">Nucleotidyltransferase</keyword>
<dbReference type="GO" id="GO:0003964">
    <property type="term" value="F:RNA-directed DNA polymerase activity"/>
    <property type="evidence" value="ECO:0007669"/>
    <property type="project" value="UniProtKB-KW"/>
</dbReference>
<dbReference type="EMBL" id="AJWJ01000802">
    <property type="protein sequence ID" value="KAF2068905.1"/>
    <property type="molecule type" value="Genomic_DNA"/>
</dbReference>
<gene>
    <name evidence="9" type="ORF">CYY_009774</name>
</gene>
<dbReference type="Proteomes" id="UP000695562">
    <property type="component" value="Unassembled WGS sequence"/>
</dbReference>
<dbReference type="Pfam" id="PF17921">
    <property type="entry name" value="Integrase_H2C2"/>
    <property type="match status" value="1"/>
</dbReference>
<dbReference type="InterPro" id="IPR043502">
    <property type="entry name" value="DNA/RNA_pol_sf"/>
</dbReference>
<dbReference type="Pfam" id="PF17917">
    <property type="entry name" value="RT_RNaseH"/>
    <property type="match status" value="1"/>
</dbReference>
<dbReference type="InterPro" id="IPR041373">
    <property type="entry name" value="RT_RNaseH"/>
</dbReference>
<proteinExistence type="predicted"/>
<accession>A0A8J4PJP2</accession>
<dbReference type="Gene3D" id="1.10.340.70">
    <property type="match status" value="1"/>
</dbReference>
<comment type="caution">
    <text evidence="9">The sequence shown here is derived from an EMBL/GenBank/DDBJ whole genome shotgun (WGS) entry which is preliminary data.</text>
</comment>
<keyword evidence="10" id="KW-1185">Reference proteome</keyword>
<evidence type="ECO:0000313" key="10">
    <source>
        <dbReference type="Proteomes" id="UP000695562"/>
    </source>
</evidence>
<protein>
    <submittedName>
        <fullName evidence="9">Uncharacterized protein</fullName>
    </submittedName>
</protein>
<keyword evidence="5" id="KW-0378">Hydrolase</keyword>
<feature type="domain" description="Integrase zinc-binding" evidence="8">
    <location>
        <begin position="396"/>
        <end position="449"/>
    </location>
</feature>
<dbReference type="OrthoDB" id="422540at2759"/>
<name>A0A8J4PJP2_9MYCE</name>
<evidence type="ECO:0000256" key="5">
    <source>
        <dbReference type="ARBA" id="ARBA00022801"/>
    </source>
</evidence>
<dbReference type="PANTHER" id="PTHR37984:SF5">
    <property type="entry name" value="PROTEIN NYNRIN-LIKE"/>
    <property type="match status" value="1"/>
</dbReference>
<reference evidence="9" key="1">
    <citation type="submission" date="2020-01" db="EMBL/GenBank/DDBJ databases">
        <title>Development of genomics and gene disruption for Polysphondylium violaceum indicates a role for the polyketide synthase stlB in stalk morphogenesis.</title>
        <authorList>
            <person name="Narita B."/>
            <person name="Kawabe Y."/>
            <person name="Kin K."/>
            <person name="Saito T."/>
            <person name="Gibbs R."/>
            <person name="Kuspa A."/>
            <person name="Muzny D."/>
            <person name="Queller D."/>
            <person name="Richards S."/>
            <person name="Strassman J."/>
            <person name="Sucgang R."/>
            <person name="Worley K."/>
            <person name="Schaap P."/>
        </authorList>
    </citation>
    <scope>NUCLEOTIDE SEQUENCE</scope>
    <source>
        <strain evidence="9">QSvi11</strain>
    </source>
</reference>
<dbReference type="SUPFAM" id="SSF56672">
    <property type="entry name" value="DNA/RNA polymerases"/>
    <property type="match status" value="1"/>
</dbReference>
<keyword evidence="6" id="KW-0695">RNA-directed DNA polymerase</keyword>
<evidence type="ECO:0000259" key="7">
    <source>
        <dbReference type="Pfam" id="PF17917"/>
    </source>
</evidence>
<dbReference type="InterPro" id="IPR050951">
    <property type="entry name" value="Retrovirus_Pol_polyprotein"/>
</dbReference>
<dbReference type="PANTHER" id="PTHR37984">
    <property type="entry name" value="PROTEIN CBG26694"/>
    <property type="match status" value="1"/>
</dbReference>
<evidence type="ECO:0000256" key="1">
    <source>
        <dbReference type="ARBA" id="ARBA00022679"/>
    </source>
</evidence>
<keyword evidence="4" id="KW-0255">Endonuclease</keyword>
<organism evidence="9 10">
    <name type="scientific">Polysphondylium violaceum</name>
    <dbReference type="NCBI Taxonomy" id="133409"/>
    <lineage>
        <taxon>Eukaryota</taxon>
        <taxon>Amoebozoa</taxon>
        <taxon>Evosea</taxon>
        <taxon>Eumycetozoa</taxon>
        <taxon>Dictyostelia</taxon>
        <taxon>Dictyosteliales</taxon>
        <taxon>Dictyosteliaceae</taxon>
        <taxon>Polysphondylium</taxon>
    </lineage>
</organism>
<evidence type="ECO:0000256" key="4">
    <source>
        <dbReference type="ARBA" id="ARBA00022759"/>
    </source>
</evidence>
<dbReference type="Gene3D" id="3.30.70.270">
    <property type="match status" value="2"/>
</dbReference>
<dbReference type="InterPro" id="IPR041588">
    <property type="entry name" value="Integrase_H2C2"/>
</dbReference>
<evidence type="ECO:0000259" key="8">
    <source>
        <dbReference type="Pfam" id="PF17921"/>
    </source>
</evidence>
<dbReference type="InterPro" id="IPR043128">
    <property type="entry name" value="Rev_trsase/Diguanyl_cyclase"/>
</dbReference>
<evidence type="ECO:0000256" key="2">
    <source>
        <dbReference type="ARBA" id="ARBA00022695"/>
    </source>
</evidence>
<dbReference type="CDD" id="cd09274">
    <property type="entry name" value="RNase_HI_RT_Ty3"/>
    <property type="match status" value="1"/>
</dbReference>
<dbReference type="GO" id="GO:0004519">
    <property type="term" value="F:endonuclease activity"/>
    <property type="evidence" value="ECO:0007669"/>
    <property type="project" value="UniProtKB-KW"/>
</dbReference>
<evidence type="ECO:0000256" key="6">
    <source>
        <dbReference type="ARBA" id="ARBA00022918"/>
    </source>
</evidence>
<dbReference type="GO" id="GO:0016787">
    <property type="term" value="F:hydrolase activity"/>
    <property type="evidence" value="ECO:0007669"/>
    <property type="project" value="UniProtKB-KW"/>
</dbReference>
<keyword evidence="1" id="KW-0808">Transferase</keyword>
<feature type="domain" description="Reverse transcriptase RNase H-like" evidence="7">
    <location>
        <begin position="237"/>
        <end position="340"/>
    </location>
</feature>
<evidence type="ECO:0000256" key="3">
    <source>
        <dbReference type="ARBA" id="ARBA00022722"/>
    </source>
</evidence>